<dbReference type="Pfam" id="PF13407">
    <property type="entry name" value="Peripla_BP_4"/>
    <property type="match status" value="1"/>
</dbReference>
<organism evidence="6 7">
    <name type="scientific">Cryptosporangium aurantiacum</name>
    <dbReference type="NCBI Taxonomy" id="134849"/>
    <lineage>
        <taxon>Bacteria</taxon>
        <taxon>Bacillati</taxon>
        <taxon>Actinomycetota</taxon>
        <taxon>Actinomycetes</taxon>
        <taxon>Cryptosporangiales</taxon>
        <taxon>Cryptosporangiaceae</taxon>
        <taxon>Cryptosporangium</taxon>
    </lineage>
</organism>
<protein>
    <submittedName>
        <fullName evidence="6">Ribose transport system substrate-binding protein</fullName>
    </submittedName>
</protein>
<keyword evidence="3 4" id="KW-0732">Signal</keyword>
<evidence type="ECO:0000259" key="5">
    <source>
        <dbReference type="Pfam" id="PF13407"/>
    </source>
</evidence>
<evidence type="ECO:0000256" key="1">
    <source>
        <dbReference type="ARBA" id="ARBA00004196"/>
    </source>
</evidence>
<dbReference type="PROSITE" id="PS51257">
    <property type="entry name" value="PROKAR_LIPOPROTEIN"/>
    <property type="match status" value="1"/>
</dbReference>
<dbReference type="Gene3D" id="3.40.50.2300">
    <property type="match status" value="2"/>
</dbReference>
<name>A0A1M7R181_9ACTN</name>
<sequence length="325" mass="34564">MLRSVVALTSVLALVLTGCSTTAETGTADSSGPREVDKILVDYPFTALPVYAALQTATKAYADQQGVEVVFTNDNMDLSTQVTNLTTHLRQDEDAVVCFPADPASIESIAKQYRDAGKYWVTYGGDLKNQDSTLQFSFEKSGQMLGENAGQWAVEHLGGQGTVLILEDMTIQLGQERTKGIVDGLKKAAPNLKIVAQQQAITPEQGLSVTNAVLSKNPDIDIVLAAAGDAAQGAYQALLSKGRAATDAKTYVGGLDGNLFLFQQMKAGHFVRALVTVKTEDIAKAIVDIPRALGEGKTDIQTDVPVYLVTPDSADLDEYIATFGG</sequence>
<proteinExistence type="inferred from homology"/>
<evidence type="ECO:0000256" key="2">
    <source>
        <dbReference type="ARBA" id="ARBA00007639"/>
    </source>
</evidence>
<feature type="signal peptide" evidence="4">
    <location>
        <begin position="1"/>
        <end position="23"/>
    </location>
</feature>
<feature type="domain" description="Periplasmic binding protein" evidence="5">
    <location>
        <begin position="51"/>
        <end position="297"/>
    </location>
</feature>
<evidence type="ECO:0000313" key="6">
    <source>
        <dbReference type="EMBL" id="SHN38165.1"/>
    </source>
</evidence>
<evidence type="ECO:0000313" key="7">
    <source>
        <dbReference type="Proteomes" id="UP000184440"/>
    </source>
</evidence>
<dbReference type="InterPro" id="IPR028082">
    <property type="entry name" value="Peripla_BP_I"/>
</dbReference>
<dbReference type="GO" id="GO:0030246">
    <property type="term" value="F:carbohydrate binding"/>
    <property type="evidence" value="ECO:0007669"/>
    <property type="project" value="UniProtKB-ARBA"/>
</dbReference>
<dbReference type="Proteomes" id="UP000184440">
    <property type="component" value="Unassembled WGS sequence"/>
</dbReference>
<comment type="similarity">
    <text evidence="2">Belongs to the bacterial solute-binding protein 2 family.</text>
</comment>
<dbReference type="RefSeq" id="WP_073259235.1">
    <property type="nucleotide sequence ID" value="NZ_FRCS01000006.1"/>
</dbReference>
<evidence type="ECO:0000256" key="4">
    <source>
        <dbReference type="SAM" id="SignalP"/>
    </source>
</evidence>
<gene>
    <name evidence="6" type="ORF">SAMN05443668_10615</name>
</gene>
<dbReference type="AlphaFoldDB" id="A0A1M7R181"/>
<dbReference type="STRING" id="134849.SAMN05443668_10615"/>
<dbReference type="InterPro" id="IPR025997">
    <property type="entry name" value="SBP_2_dom"/>
</dbReference>
<comment type="subcellular location">
    <subcellularLocation>
        <location evidence="1">Cell envelope</location>
    </subcellularLocation>
</comment>
<dbReference type="PANTHER" id="PTHR46847">
    <property type="entry name" value="D-ALLOSE-BINDING PERIPLASMIC PROTEIN-RELATED"/>
    <property type="match status" value="1"/>
</dbReference>
<feature type="chain" id="PRO_5012387488" evidence="4">
    <location>
        <begin position="24"/>
        <end position="325"/>
    </location>
</feature>
<dbReference type="CDD" id="cd01536">
    <property type="entry name" value="PBP1_ABC_sugar_binding-like"/>
    <property type="match status" value="1"/>
</dbReference>
<dbReference type="PANTHER" id="PTHR46847:SF1">
    <property type="entry name" value="D-ALLOSE-BINDING PERIPLASMIC PROTEIN-RELATED"/>
    <property type="match status" value="1"/>
</dbReference>
<evidence type="ECO:0000256" key="3">
    <source>
        <dbReference type="ARBA" id="ARBA00022729"/>
    </source>
</evidence>
<dbReference type="SUPFAM" id="SSF53822">
    <property type="entry name" value="Periplasmic binding protein-like I"/>
    <property type="match status" value="1"/>
</dbReference>
<keyword evidence="7" id="KW-1185">Reference proteome</keyword>
<dbReference type="OrthoDB" id="4987140at2"/>
<dbReference type="EMBL" id="FRCS01000006">
    <property type="protein sequence ID" value="SHN38165.1"/>
    <property type="molecule type" value="Genomic_DNA"/>
</dbReference>
<accession>A0A1M7R181</accession>
<reference evidence="6 7" key="1">
    <citation type="submission" date="2016-11" db="EMBL/GenBank/DDBJ databases">
        <authorList>
            <person name="Jaros S."/>
            <person name="Januszkiewicz K."/>
            <person name="Wedrychowicz H."/>
        </authorList>
    </citation>
    <scope>NUCLEOTIDE SEQUENCE [LARGE SCALE GENOMIC DNA]</scope>
    <source>
        <strain evidence="6 7">DSM 46144</strain>
    </source>
</reference>
<dbReference type="GO" id="GO:0030313">
    <property type="term" value="C:cell envelope"/>
    <property type="evidence" value="ECO:0007669"/>
    <property type="project" value="UniProtKB-SubCell"/>
</dbReference>